<dbReference type="Proteomes" id="UP000593573">
    <property type="component" value="Unassembled WGS sequence"/>
</dbReference>
<comment type="caution">
    <text evidence="2">The sequence shown here is derived from an EMBL/GenBank/DDBJ whole genome shotgun (WGS) entry which is preliminary data.</text>
</comment>
<reference evidence="2 3" key="1">
    <citation type="journal article" date="2019" name="Genome Biol. Evol.">
        <title>Insights into the evolution of the New World diploid cottons (Gossypium, subgenus Houzingenia) based on genome sequencing.</title>
        <authorList>
            <person name="Grover C.E."/>
            <person name="Arick M.A. 2nd"/>
            <person name="Thrash A."/>
            <person name="Conover J.L."/>
            <person name="Sanders W.S."/>
            <person name="Peterson D.G."/>
            <person name="Frelichowski J.E."/>
            <person name="Scheffler J.A."/>
            <person name="Scheffler B.E."/>
            <person name="Wendel J.F."/>
        </authorList>
    </citation>
    <scope>NUCLEOTIDE SEQUENCE [LARGE SCALE GENOMIC DNA]</scope>
    <source>
        <strain evidence="2">57</strain>
        <tissue evidence="2">Leaf</tissue>
    </source>
</reference>
<dbReference type="PANTHER" id="PTHR35218:SF9">
    <property type="entry name" value="ENDONUCLEASE_EXONUCLEASE_PHOSPHATASE DOMAIN-CONTAINING PROTEIN"/>
    <property type="match status" value="1"/>
</dbReference>
<organism evidence="2 3">
    <name type="scientific">Gossypium klotzschianum</name>
    <dbReference type="NCBI Taxonomy" id="34286"/>
    <lineage>
        <taxon>Eukaryota</taxon>
        <taxon>Viridiplantae</taxon>
        <taxon>Streptophyta</taxon>
        <taxon>Embryophyta</taxon>
        <taxon>Tracheophyta</taxon>
        <taxon>Spermatophyta</taxon>
        <taxon>Magnoliopsida</taxon>
        <taxon>eudicotyledons</taxon>
        <taxon>Gunneridae</taxon>
        <taxon>Pentapetalae</taxon>
        <taxon>rosids</taxon>
        <taxon>malvids</taxon>
        <taxon>Malvales</taxon>
        <taxon>Malvaceae</taxon>
        <taxon>Malvoideae</taxon>
        <taxon>Gossypium</taxon>
    </lineage>
</organism>
<dbReference type="InterPro" id="IPR036691">
    <property type="entry name" value="Endo/exonu/phosph_ase_sf"/>
</dbReference>
<dbReference type="EMBL" id="JABFAB010000002">
    <property type="protein sequence ID" value="MBA0642044.1"/>
    <property type="molecule type" value="Genomic_DNA"/>
</dbReference>
<gene>
    <name evidence="2" type="ORF">Goklo_026507</name>
</gene>
<evidence type="ECO:0000313" key="3">
    <source>
        <dbReference type="Proteomes" id="UP000593573"/>
    </source>
</evidence>
<dbReference type="PANTHER" id="PTHR35218">
    <property type="entry name" value="RNASE H DOMAIN-CONTAINING PROTEIN"/>
    <property type="match status" value="1"/>
</dbReference>
<sequence>MEVNRYVDKTLEDVSLALRCWYVFPSFEYKREFEPNLLALYETRISGSKEESIVAKMGFDNYFRVEATWFSGGIWLFWNDNLSVEVLKVNSHFVHMRIQIRQNNSSFLCTVIHASPQWVLREVLWDNLGVIAVGIEEPWIMAGDFNAILSCEKREGSMYTWNRENLSQRLDRAFCNDHRQNFSSNTSVFHLHKLKSDHRLLLVSVNQTRKGSGKIPFRFLANWLSHPEFHNVVANRTLMRRKQNRIEALKIEGYNWCCDDETLKRHDIDNFSKLYTVDAYFPKDFPIKGCFSKLEADLIGPLNAEINMEEVRHALFSMAPLKAPGIDGLHAKFYQVN</sequence>
<evidence type="ECO:0000313" key="2">
    <source>
        <dbReference type="EMBL" id="MBA0642044.1"/>
    </source>
</evidence>
<proteinExistence type="predicted"/>
<dbReference type="AlphaFoldDB" id="A0A7J8TVD6"/>
<evidence type="ECO:0000259" key="1">
    <source>
        <dbReference type="Pfam" id="PF03372"/>
    </source>
</evidence>
<name>A0A7J8TVD6_9ROSI</name>
<protein>
    <recommendedName>
        <fullName evidence="1">Endonuclease/exonuclease/phosphatase domain-containing protein</fullName>
    </recommendedName>
</protein>
<feature type="domain" description="Endonuclease/exonuclease/phosphatase" evidence="1">
    <location>
        <begin position="69"/>
        <end position="178"/>
    </location>
</feature>
<dbReference type="GO" id="GO:0003824">
    <property type="term" value="F:catalytic activity"/>
    <property type="evidence" value="ECO:0007669"/>
    <property type="project" value="InterPro"/>
</dbReference>
<dbReference type="Gene3D" id="3.60.10.10">
    <property type="entry name" value="Endonuclease/exonuclease/phosphatase"/>
    <property type="match status" value="1"/>
</dbReference>
<dbReference type="InterPro" id="IPR005135">
    <property type="entry name" value="Endo/exonuclease/phosphatase"/>
</dbReference>
<dbReference type="SUPFAM" id="SSF56219">
    <property type="entry name" value="DNase I-like"/>
    <property type="match status" value="1"/>
</dbReference>
<dbReference type="Pfam" id="PF03372">
    <property type="entry name" value="Exo_endo_phos"/>
    <property type="match status" value="1"/>
</dbReference>
<accession>A0A7J8TVD6</accession>
<dbReference type="OrthoDB" id="1001695at2759"/>
<keyword evidence="3" id="KW-1185">Reference proteome</keyword>